<evidence type="ECO:0000313" key="1">
    <source>
        <dbReference type="EMBL" id="PPQ28978.1"/>
    </source>
</evidence>
<gene>
    <name evidence="1" type="ORF">CCR94_16440</name>
</gene>
<dbReference type="RefSeq" id="WP_104508935.1">
    <property type="nucleotide sequence ID" value="NZ_JACIGC010000011.1"/>
</dbReference>
<reference evidence="1 2" key="1">
    <citation type="journal article" date="2018" name="Arch. Microbiol.">
        <title>New insights into the metabolic potential of the phototrophic purple bacterium Rhodopila globiformis DSM 161(T) from its draft genome sequence and evidence for a vanadium-dependent nitrogenase.</title>
        <authorList>
            <person name="Imhoff J.F."/>
            <person name="Rahn T."/>
            <person name="Kunzel S."/>
            <person name="Neulinger S.C."/>
        </authorList>
    </citation>
    <scope>NUCLEOTIDE SEQUENCE [LARGE SCALE GENOMIC DNA]</scope>
    <source>
        <strain evidence="1 2">DSM 16996</strain>
    </source>
</reference>
<accession>A0A2S6N2Y9</accession>
<protein>
    <submittedName>
        <fullName evidence="1">Uncharacterized protein</fullName>
    </submittedName>
</protein>
<dbReference type="Proteomes" id="UP000239089">
    <property type="component" value="Unassembled WGS sequence"/>
</dbReference>
<sequence length="80" mass="8279">MSDENVLFAVNMVAASLSDDALKQLAAVALAELSGAPLAWEEVTLAATRDLCEGRDGRAVLTPLARAVLGVISRLARTAA</sequence>
<dbReference type="EMBL" id="NHSJ01000100">
    <property type="protein sequence ID" value="PPQ28978.1"/>
    <property type="molecule type" value="Genomic_DNA"/>
</dbReference>
<name>A0A2S6N2Y9_9HYPH</name>
<dbReference type="AlphaFoldDB" id="A0A2S6N2Y9"/>
<keyword evidence="2" id="KW-1185">Reference proteome</keyword>
<proteinExistence type="predicted"/>
<evidence type="ECO:0000313" key="2">
    <source>
        <dbReference type="Proteomes" id="UP000239089"/>
    </source>
</evidence>
<organism evidence="1 2">
    <name type="scientific">Rhodoblastus sphagnicola</name>
    <dbReference type="NCBI Taxonomy" id="333368"/>
    <lineage>
        <taxon>Bacteria</taxon>
        <taxon>Pseudomonadati</taxon>
        <taxon>Pseudomonadota</taxon>
        <taxon>Alphaproteobacteria</taxon>
        <taxon>Hyphomicrobiales</taxon>
        <taxon>Rhodoblastaceae</taxon>
        <taxon>Rhodoblastus</taxon>
    </lineage>
</organism>
<comment type="caution">
    <text evidence="1">The sequence shown here is derived from an EMBL/GenBank/DDBJ whole genome shotgun (WGS) entry which is preliminary data.</text>
</comment>